<dbReference type="Pfam" id="PF12836">
    <property type="entry name" value="HHH_3"/>
    <property type="match status" value="1"/>
</dbReference>
<dbReference type="EMBL" id="JAOCAE010000010">
    <property type="protein sequence ID" value="MDH1237497.1"/>
    <property type="molecule type" value="Genomic_DNA"/>
</dbReference>
<accession>A0A210Y082</accession>
<gene>
    <name evidence="2" type="ORF">G7024_07835</name>
    <name evidence="3" type="ORF">N5C32_15780</name>
</gene>
<keyword evidence="1" id="KW-0732">Signal</keyword>
<dbReference type="Proteomes" id="UP001138621">
    <property type="component" value="Unassembled WGS sequence"/>
</dbReference>
<dbReference type="PANTHER" id="PTHR21180:SF32">
    <property type="entry name" value="ENDONUCLEASE_EXONUCLEASE_PHOSPHATASE FAMILY DOMAIN-CONTAINING PROTEIN 1"/>
    <property type="match status" value="1"/>
</dbReference>
<dbReference type="GeneID" id="66820525"/>
<dbReference type="GO" id="GO:0015627">
    <property type="term" value="C:type II protein secretion system complex"/>
    <property type="evidence" value="ECO:0007669"/>
    <property type="project" value="TreeGrafter"/>
</dbReference>
<dbReference type="EMBL" id="JAAMRD010000005">
    <property type="protein sequence ID" value="MBA1304317.1"/>
    <property type="molecule type" value="Genomic_DNA"/>
</dbReference>
<evidence type="ECO:0000256" key="1">
    <source>
        <dbReference type="SAM" id="SignalP"/>
    </source>
</evidence>
<dbReference type="AlphaFoldDB" id="A0A210Y082"/>
<comment type="caution">
    <text evidence="2">The sequence shown here is derived from an EMBL/GenBank/DDBJ whole genome shotgun (WGS) entry which is preliminary data.</text>
</comment>
<feature type="signal peptide" evidence="1">
    <location>
        <begin position="1"/>
        <end position="23"/>
    </location>
</feature>
<sequence>MRNAFIAAAAFAVLSSFSFGSYAASQAQPAPTAPAAAVAQAPVNLNTADAATLTRELKGIGATKAKAIIDYREEHGPFSSVDELLEVKGIGSATLEKLRSQLSVQ</sequence>
<dbReference type="InterPro" id="IPR010994">
    <property type="entry name" value="RuvA_2-like"/>
</dbReference>
<reference evidence="2" key="1">
    <citation type="submission" date="2020-02" db="EMBL/GenBank/DDBJ databases">
        <title>Synteny-based analysis reveals conserved mechanism for high triclosan tolerance in Pseudomonas, as well as instances of horizontal transfer.</title>
        <authorList>
            <person name="Mcfarland A.G."/>
            <person name="Bertucci H.K."/>
            <person name="Litmann E."/>
            <person name="Shen J."/>
            <person name="Huttenhower C."/>
            <person name="Hartmann E.M."/>
        </authorList>
    </citation>
    <scope>NUCLEOTIDE SEQUENCE</scope>
    <source>
        <strain evidence="2">109A1</strain>
    </source>
</reference>
<dbReference type="Proteomes" id="UP001158500">
    <property type="component" value="Unassembled WGS sequence"/>
</dbReference>
<dbReference type="RefSeq" id="WP_013982239.1">
    <property type="nucleotide sequence ID" value="NC_015740.1"/>
</dbReference>
<dbReference type="SUPFAM" id="SSF47781">
    <property type="entry name" value="RuvA domain 2-like"/>
    <property type="match status" value="1"/>
</dbReference>
<dbReference type="PANTHER" id="PTHR21180">
    <property type="entry name" value="ENDONUCLEASE/EXONUCLEASE/PHOSPHATASE FAMILY DOMAIN-CONTAINING PROTEIN 1"/>
    <property type="match status" value="1"/>
</dbReference>
<feature type="chain" id="PRO_5044378453" evidence="1">
    <location>
        <begin position="24"/>
        <end position="105"/>
    </location>
</feature>
<evidence type="ECO:0000313" key="4">
    <source>
        <dbReference type="Proteomes" id="UP001138621"/>
    </source>
</evidence>
<dbReference type="GO" id="GO:0015628">
    <property type="term" value="P:protein secretion by the type II secretion system"/>
    <property type="evidence" value="ECO:0007669"/>
    <property type="project" value="TreeGrafter"/>
</dbReference>
<dbReference type="InterPro" id="IPR004509">
    <property type="entry name" value="Competence_ComEA_HhH"/>
</dbReference>
<dbReference type="NCBIfam" id="TIGR00426">
    <property type="entry name" value="competence protein ComEA helix-hairpin-helix repeat region"/>
    <property type="match status" value="1"/>
</dbReference>
<name>A0A210Y082_STUST</name>
<dbReference type="Gene3D" id="1.10.150.320">
    <property type="entry name" value="Photosystem II 12 kDa extrinsic protein"/>
    <property type="match status" value="1"/>
</dbReference>
<dbReference type="InterPro" id="IPR051675">
    <property type="entry name" value="Endo/Exo/Phosphatase_dom_1"/>
</dbReference>
<evidence type="ECO:0000313" key="3">
    <source>
        <dbReference type="EMBL" id="MDH1237497.1"/>
    </source>
</evidence>
<evidence type="ECO:0000313" key="2">
    <source>
        <dbReference type="EMBL" id="MBA1304317.1"/>
    </source>
</evidence>
<reference evidence="3" key="2">
    <citation type="submission" date="2022-09" db="EMBL/GenBank/DDBJ databases">
        <title>Intensive care unit water sources are persistently colonized with multi-drug resistant bacteria and are the site of extensive horizontal gene transfer of antibiotic resistance genes.</title>
        <authorList>
            <person name="Diorio-Toth L."/>
        </authorList>
    </citation>
    <scope>NUCLEOTIDE SEQUENCE</scope>
    <source>
        <strain evidence="3">GD03947</strain>
    </source>
</reference>
<proteinExistence type="predicted"/>
<organism evidence="2 4">
    <name type="scientific">Stutzerimonas stutzeri</name>
    <name type="common">Pseudomonas stutzeri</name>
    <dbReference type="NCBI Taxonomy" id="316"/>
    <lineage>
        <taxon>Bacteria</taxon>
        <taxon>Pseudomonadati</taxon>
        <taxon>Pseudomonadota</taxon>
        <taxon>Gammaproteobacteria</taxon>
        <taxon>Pseudomonadales</taxon>
        <taxon>Pseudomonadaceae</taxon>
        <taxon>Stutzerimonas</taxon>
    </lineage>
</organism>
<dbReference type="KEGG" id="psz:PSTAB_1342"/>
<protein>
    <submittedName>
        <fullName evidence="2">Helix-hairpin-helix domain-containing protein</fullName>
    </submittedName>
</protein>